<dbReference type="EMBL" id="LN885086">
    <property type="protein sequence ID" value="CUQ66966.1"/>
    <property type="molecule type" value="Genomic_DNA"/>
</dbReference>
<proteinExistence type="inferred from homology"/>
<dbReference type="NCBIfam" id="TIGR02504">
    <property type="entry name" value="NrdJ_Z"/>
    <property type="match status" value="1"/>
</dbReference>
<evidence type="ECO:0000256" key="1">
    <source>
        <dbReference type="ARBA" id="ARBA00001922"/>
    </source>
</evidence>
<name>A0A0S4KWR8_9BACT</name>
<dbReference type="GO" id="GO:0009263">
    <property type="term" value="P:deoxyribonucleotide biosynthetic process"/>
    <property type="evidence" value="ECO:0007669"/>
    <property type="project" value="UniProtKB-KW"/>
</dbReference>
<keyword evidence="5 11" id="KW-0547">Nucleotide-binding</keyword>
<dbReference type="KEGG" id="nio:NITINOP_1994"/>
<dbReference type="RefSeq" id="WP_062484987.1">
    <property type="nucleotide sequence ID" value="NZ_LN885086.1"/>
</dbReference>
<comment type="cofactor">
    <cofactor evidence="1 11">
        <name>adenosylcob(III)alamin</name>
        <dbReference type="ChEBI" id="CHEBI:18408"/>
    </cofactor>
</comment>
<dbReference type="InterPro" id="IPR050862">
    <property type="entry name" value="RdRp_reductase_class-2"/>
</dbReference>
<feature type="domain" description="Ribonucleotide reductase large subunit C-terminal" evidence="13">
    <location>
        <begin position="95"/>
        <end position="412"/>
    </location>
</feature>
<reference evidence="15" key="1">
    <citation type="submission" date="2015-09" db="EMBL/GenBank/DDBJ databases">
        <authorList>
            <person name="Daims H."/>
        </authorList>
    </citation>
    <scope>NUCLEOTIDE SEQUENCE [LARGE SCALE GENOMIC DNA]</scope>
</reference>
<dbReference type="InterPro" id="IPR000788">
    <property type="entry name" value="RNR_lg_C"/>
</dbReference>
<dbReference type="PRINTS" id="PR01183">
    <property type="entry name" value="RIBORDTASEM1"/>
</dbReference>
<dbReference type="AlphaFoldDB" id="A0A0S4KWR8"/>
<evidence type="ECO:0000256" key="9">
    <source>
        <dbReference type="ARBA" id="ARBA00023285"/>
    </source>
</evidence>
<dbReference type="GO" id="GO:0071897">
    <property type="term" value="P:DNA biosynthetic process"/>
    <property type="evidence" value="ECO:0007669"/>
    <property type="project" value="UniProtKB-KW"/>
</dbReference>
<keyword evidence="6 11" id="KW-0560">Oxidoreductase</keyword>
<dbReference type="Gene3D" id="3.20.70.20">
    <property type="match status" value="1"/>
</dbReference>
<comment type="similarity">
    <text evidence="2 11">Belongs to the ribonucleoside diphosphate reductase class-2 family.</text>
</comment>
<dbReference type="PANTHER" id="PTHR43371:SF1">
    <property type="entry name" value="RIBONUCLEOSIDE-DIPHOSPHATE REDUCTASE"/>
    <property type="match status" value="1"/>
</dbReference>
<dbReference type="InterPro" id="IPR013344">
    <property type="entry name" value="RNR_NrdJ/NrdZ"/>
</dbReference>
<keyword evidence="4 11" id="KW-0237">DNA synthesis</keyword>
<dbReference type="Pfam" id="PF02867">
    <property type="entry name" value="Ribonuc_red_lgC"/>
    <property type="match status" value="2"/>
</dbReference>
<evidence type="ECO:0000256" key="5">
    <source>
        <dbReference type="ARBA" id="ARBA00022741"/>
    </source>
</evidence>
<dbReference type="EC" id="1.17.4.1" evidence="11"/>
<dbReference type="UniPathway" id="UPA00326"/>
<gene>
    <name evidence="14" type="primary">nrdZ</name>
    <name evidence="14" type="ORF">NITINOP_1994</name>
</gene>
<comment type="catalytic activity">
    <reaction evidence="10 11">
        <text>a 2'-deoxyribonucleoside 5'-diphosphate + [thioredoxin]-disulfide + H2O = a ribonucleoside 5'-diphosphate + [thioredoxin]-dithiol</text>
        <dbReference type="Rhea" id="RHEA:23252"/>
        <dbReference type="Rhea" id="RHEA-COMP:10698"/>
        <dbReference type="Rhea" id="RHEA-COMP:10700"/>
        <dbReference type="ChEBI" id="CHEBI:15377"/>
        <dbReference type="ChEBI" id="CHEBI:29950"/>
        <dbReference type="ChEBI" id="CHEBI:50058"/>
        <dbReference type="ChEBI" id="CHEBI:57930"/>
        <dbReference type="ChEBI" id="CHEBI:73316"/>
        <dbReference type="EC" id="1.17.4.1"/>
    </reaction>
</comment>
<protein>
    <recommendedName>
        <fullName evidence="11">Vitamin B12-dependent ribonucleotide reductase</fullName>
        <ecNumber evidence="11">1.17.4.1</ecNumber>
    </recommendedName>
</protein>
<evidence type="ECO:0000256" key="8">
    <source>
        <dbReference type="ARBA" id="ARBA00023157"/>
    </source>
</evidence>
<evidence type="ECO:0000313" key="14">
    <source>
        <dbReference type="EMBL" id="CUQ66966.1"/>
    </source>
</evidence>
<dbReference type="SUPFAM" id="SSF51998">
    <property type="entry name" value="PFL-like glycyl radical enzymes"/>
    <property type="match status" value="1"/>
</dbReference>
<dbReference type="STRING" id="1715989.NITINOP_1994"/>
<dbReference type="Pfam" id="PF00317">
    <property type="entry name" value="Ribonuc_red_lgN"/>
    <property type="match status" value="1"/>
</dbReference>
<comment type="function">
    <text evidence="11">Catalyzes the reduction of ribonucleotides to deoxyribonucleotides. May function to provide a pool of deoxyribonucleotide precursors for DNA repair during oxygen limitation and/or for immediate growth after restoration of oxygen.</text>
</comment>
<feature type="domain" description="Ribonucleotide reductase large subunit N-terminal" evidence="12">
    <location>
        <begin position="11"/>
        <end position="91"/>
    </location>
</feature>
<accession>A0A0S4KWR8</accession>
<sequence length="582" mass="63918">MVAPRRLPQPKFSRNARVVLRQRYLAKGPGGAVAESSHAMLWRVARDIASGERHSSSAAHLHALARQFYELMASLVFLPNSPTLMNAGRPLQQLSACFVLPVEDSLESIFESLKQQALVHQSGGGTGFSFSRLRPQGDRIASTGGPASGPVSFMRLFNLATDVIKQGGTRRGANMGILRVDHPDILEFIDLKRRPGEMSNFNLSVGLTDRFIQAVARRRTYALVNPRTGRPVRRLPAAVVFDRLVQAAWHSGEPGVVFLDAINRANPTPHLGSIEATNPCGEQPLLPYESCTLGSINAAKFVVERNGSPAIDYDRLAAVIPLAVRFLDNVIDRTKFPVPLIETHTKRTRKIGLGIMGFADLLIGLGVPYDSDEALRIAEELMGFIQSRAHEASRRLAVERGTFPAYAGSRLQAEGRERRHATVTTIAPTGTISILADCSAGIEPLYGINVVHSVMENVHLERLHPEFLKQARARKLPLETLRREVGRQESIQHVTSIPEDLRRLFVTAHDISPTHHVRVQAAFQKYSDSGVSKTINLPASATPQDVADAFLLAHKLNCKGLTVYRSGSRQHQVLTCSRVSSC</sequence>
<evidence type="ECO:0000313" key="15">
    <source>
        <dbReference type="Proteomes" id="UP000066284"/>
    </source>
</evidence>
<evidence type="ECO:0000259" key="12">
    <source>
        <dbReference type="Pfam" id="PF00317"/>
    </source>
</evidence>
<dbReference type="Proteomes" id="UP000066284">
    <property type="component" value="Chromosome 1"/>
</dbReference>
<evidence type="ECO:0000256" key="3">
    <source>
        <dbReference type="ARBA" id="ARBA00022628"/>
    </source>
</evidence>
<evidence type="ECO:0000256" key="6">
    <source>
        <dbReference type="ARBA" id="ARBA00023002"/>
    </source>
</evidence>
<dbReference type="OrthoDB" id="9762933at2"/>
<keyword evidence="3 11" id="KW-0846">Cobalamin</keyword>
<organism evidence="14 15">
    <name type="scientific">Candidatus Nitrospira inopinata</name>
    <dbReference type="NCBI Taxonomy" id="1715989"/>
    <lineage>
        <taxon>Bacteria</taxon>
        <taxon>Pseudomonadati</taxon>
        <taxon>Nitrospirota</taxon>
        <taxon>Nitrospiria</taxon>
        <taxon>Nitrospirales</taxon>
        <taxon>Nitrospiraceae</taxon>
        <taxon>Nitrospira</taxon>
    </lineage>
</organism>
<evidence type="ECO:0000259" key="13">
    <source>
        <dbReference type="Pfam" id="PF02867"/>
    </source>
</evidence>
<evidence type="ECO:0000256" key="2">
    <source>
        <dbReference type="ARBA" id="ARBA00007405"/>
    </source>
</evidence>
<dbReference type="GO" id="GO:0005524">
    <property type="term" value="F:ATP binding"/>
    <property type="evidence" value="ECO:0007669"/>
    <property type="project" value="InterPro"/>
</dbReference>
<dbReference type="PANTHER" id="PTHR43371">
    <property type="entry name" value="VITAMIN B12-DEPENDENT RIBONUCLEOTIDE REDUCTASE"/>
    <property type="match status" value="1"/>
</dbReference>
<dbReference type="InterPro" id="IPR008926">
    <property type="entry name" value="RNR_R1-su_N"/>
</dbReference>
<evidence type="ECO:0000256" key="4">
    <source>
        <dbReference type="ARBA" id="ARBA00022634"/>
    </source>
</evidence>
<keyword evidence="9 11" id="KW-0170">Cobalt</keyword>
<dbReference type="GO" id="GO:0004748">
    <property type="term" value="F:ribonucleoside-diphosphate reductase activity, thioredoxin disulfide as acceptor"/>
    <property type="evidence" value="ECO:0007669"/>
    <property type="project" value="UniProtKB-EC"/>
</dbReference>
<evidence type="ECO:0000256" key="11">
    <source>
        <dbReference type="RuleBase" id="RU364064"/>
    </source>
</evidence>
<dbReference type="CDD" id="cd02888">
    <property type="entry name" value="RNR_II_dimer"/>
    <property type="match status" value="1"/>
</dbReference>
<keyword evidence="15" id="KW-1185">Reference proteome</keyword>
<dbReference type="InterPro" id="IPR013509">
    <property type="entry name" value="RNR_lsu_N"/>
</dbReference>
<keyword evidence="8" id="KW-1015">Disulfide bond</keyword>
<dbReference type="GO" id="GO:0031419">
    <property type="term" value="F:cobalamin binding"/>
    <property type="evidence" value="ECO:0007669"/>
    <property type="project" value="UniProtKB-KW"/>
</dbReference>
<feature type="domain" description="Ribonucleotide reductase large subunit C-terminal" evidence="13">
    <location>
        <begin position="419"/>
        <end position="564"/>
    </location>
</feature>
<keyword evidence="7" id="KW-0215">Deoxyribonucleotide synthesis</keyword>
<evidence type="ECO:0000256" key="7">
    <source>
        <dbReference type="ARBA" id="ARBA00023116"/>
    </source>
</evidence>
<evidence type="ECO:0000256" key="10">
    <source>
        <dbReference type="ARBA" id="ARBA00047754"/>
    </source>
</evidence>
<dbReference type="SUPFAM" id="SSF48168">
    <property type="entry name" value="R1 subunit of ribonucleotide reductase, N-terminal domain"/>
    <property type="match status" value="1"/>
</dbReference>